<name>H6N7P0_MYCHN</name>
<dbReference type="STRING" id="1111676.MHC_04020"/>
<dbReference type="Proteomes" id="UP000009135">
    <property type="component" value="Chromosome"/>
</dbReference>
<dbReference type="AlphaFoldDB" id="H6N7P0"/>
<feature type="compositionally biased region" description="Gly residues" evidence="1">
    <location>
        <begin position="65"/>
        <end position="88"/>
    </location>
</feature>
<evidence type="ECO:0000256" key="1">
    <source>
        <dbReference type="SAM" id="MobiDB-lite"/>
    </source>
</evidence>
<protein>
    <submittedName>
        <fullName evidence="2">Uncharacterized protein</fullName>
    </submittedName>
</protein>
<proteinExistence type="predicted"/>
<feature type="compositionally biased region" description="Basic and acidic residues" evidence="1">
    <location>
        <begin position="37"/>
        <end position="47"/>
    </location>
</feature>
<organism evidence="2 3">
    <name type="scientific">Mycoplasma haemocanis (strain Illinois)</name>
    <dbReference type="NCBI Taxonomy" id="1111676"/>
    <lineage>
        <taxon>Bacteria</taxon>
        <taxon>Bacillati</taxon>
        <taxon>Mycoplasmatota</taxon>
        <taxon>Mollicutes</taxon>
        <taxon>Mycoplasmataceae</taxon>
        <taxon>Mycoplasma</taxon>
    </lineage>
</organism>
<dbReference type="KEGG" id="mhe:MHC_04020"/>
<feature type="compositionally biased region" description="Low complexity" evidence="1">
    <location>
        <begin position="92"/>
        <end position="110"/>
    </location>
</feature>
<sequence length="196" mass="20027">MTMPYPKLLKVGGPVLTGIGGVVSTSSLISKNANENPEEKLKTKVLSDEDPLIDEWKDRNEGEGDGSGDGSGGAGDSKGDGTEQGTGVPGVSASSDSGTDGKGSNTSDSSDSSDSEDGEAGEKGTEASGGGDGQEEPSQEGIQAGVSHEGAKDAEHVNAEGTAYGNIDRAMTKEEREQMVKMKGTLEDIFKQLSEL</sequence>
<evidence type="ECO:0000313" key="2">
    <source>
        <dbReference type="EMBL" id="AEW45662.2"/>
    </source>
</evidence>
<dbReference type="HOGENOM" id="CLU_1376828_0_0_14"/>
<accession>H6N7P0</accession>
<keyword evidence="3" id="KW-1185">Reference proteome</keyword>
<gene>
    <name evidence="2" type="ordered locus">MHC_04020</name>
</gene>
<dbReference type="EMBL" id="CP003199">
    <property type="protein sequence ID" value="AEW45662.2"/>
    <property type="molecule type" value="Genomic_DNA"/>
</dbReference>
<reference evidence="2 3" key="1">
    <citation type="journal article" date="2012" name="J. Bacteriol.">
        <title>Complete genome sequence of Mycoplasma haemocanis strain Illinois.</title>
        <authorList>
            <person name="do Nascimento N.C."/>
            <person name="Guimaraes A.M."/>
            <person name="Santos A.P."/>
            <person name="Sanmiguel P.J."/>
            <person name="Messick J.B."/>
        </authorList>
    </citation>
    <scope>NUCLEOTIDE SEQUENCE [LARGE SCALE GENOMIC DNA]</scope>
    <source>
        <strain evidence="2 3">Illinois</strain>
    </source>
</reference>
<evidence type="ECO:0000313" key="3">
    <source>
        <dbReference type="Proteomes" id="UP000009135"/>
    </source>
</evidence>
<feature type="compositionally biased region" description="Basic and acidic residues" evidence="1">
    <location>
        <begin position="149"/>
        <end position="158"/>
    </location>
</feature>
<feature type="region of interest" description="Disordered" evidence="1">
    <location>
        <begin position="31"/>
        <end position="171"/>
    </location>
</feature>